<evidence type="ECO:0000313" key="2">
    <source>
        <dbReference type="Proteomes" id="UP001634394"/>
    </source>
</evidence>
<accession>A0ABD3UF04</accession>
<name>A0ABD3UF04_SINWO</name>
<proteinExistence type="predicted"/>
<evidence type="ECO:0000313" key="1">
    <source>
        <dbReference type="EMBL" id="KAL3848000.1"/>
    </source>
</evidence>
<comment type="caution">
    <text evidence="1">The sequence shown here is derived from an EMBL/GenBank/DDBJ whole genome shotgun (WGS) entry which is preliminary data.</text>
</comment>
<gene>
    <name evidence="1" type="ORF">ACJMK2_018885</name>
</gene>
<organism evidence="1 2">
    <name type="scientific">Sinanodonta woodiana</name>
    <name type="common">Chinese pond mussel</name>
    <name type="synonym">Anodonta woodiana</name>
    <dbReference type="NCBI Taxonomy" id="1069815"/>
    <lineage>
        <taxon>Eukaryota</taxon>
        <taxon>Metazoa</taxon>
        <taxon>Spiralia</taxon>
        <taxon>Lophotrochozoa</taxon>
        <taxon>Mollusca</taxon>
        <taxon>Bivalvia</taxon>
        <taxon>Autobranchia</taxon>
        <taxon>Heteroconchia</taxon>
        <taxon>Palaeoheterodonta</taxon>
        <taxon>Unionida</taxon>
        <taxon>Unionoidea</taxon>
        <taxon>Unionidae</taxon>
        <taxon>Unioninae</taxon>
        <taxon>Sinanodonta</taxon>
    </lineage>
</organism>
<reference evidence="1 2" key="1">
    <citation type="submission" date="2024-11" db="EMBL/GenBank/DDBJ databases">
        <title>Chromosome-level genome assembly of the freshwater bivalve Anodonta woodiana.</title>
        <authorList>
            <person name="Chen X."/>
        </authorList>
    </citation>
    <scope>NUCLEOTIDE SEQUENCE [LARGE SCALE GENOMIC DNA]</scope>
    <source>
        <strain evidence="1">MN2024</strain>
        <tissue evidence="1">Gills</tissue>
    </source>
</reference>
<keyword evidence="2" id="KW-1185">Reference proteome</keyword>
<protein>
    <submittedName>
        <fullName evidence="1">Uncharacterized protein</fullName>
    </submittedName>
</protein>
<dbReference type="AlphaFoldDB" id="A0ABD3UF04"/>
<sequence length="396" mass="44750">MDSISKAERLDLAAYEYIRKFTTPLALGSCPSRMVRYASDNVLETCSFSAGNQGQGSYAREEYTRQMSLVTNASHLLDILGICDGRAASYIGILNGGDCIETEVSKMVTFSKKHITHVYKEFYQTKVDTLAKDREEKRHPDFSHYTEDSYYLNHIGHGGLEVILIQMQFSSSEQAKVAATFHMDSFSPSKNLDIISKVVGIPKKIMVIVLSSLSNPFKDTRKYKGGEGLIEALKLIKVLEGRMRLNIRGASRHKEQTTKPIIYGFLPFIETSKAPVGLEEQSAWKAVSLLEIEAHNLYKAGEKLLKPCRSVEKRRDLPTGFRRPSCTNITRLMKDAKLERSRLHDKRSLWHSLTAEEKTTMASNFSVKISSVQTQIKIETRQLKKLKKGLDVETEL</sequence>
<dbReference type="EMBL" id="JBJQND010000016">
    <property type="protein sequence ID" value="KAL3848000.1"/>
    <property type="molecule type" value="Genomic_DNA"/>
</dbReference>
<dbReference type="Proteomes" id="UP001634394">
    <property type="component" value="Unassembled WGS sequence"/>
</dbReference>